<dbReference type="GO" id="GO:0061632">
    <property type="term" value="F:RNA lariat debranching enzyme activator activity"/>
    <property type="evidence" value="ECO:0007669"/>
    <property type="project" value="TreeGrafter"/>
</dbReference>
<keyword evidence="2" id="KW-1185">Reference proteome</keyword>
<evidence type="ECO:0000313" key="2">
    <source>
        <dbReference type="Proteomes" id="UP001188597"/>
    </source>
</evidence>
<proteinExistence type="predicted"/>
<accession>A0AA89BL34</accession>
<dbReference type="GO" id="GO:0071014">
    <property type="term" value="C:post-mRNA release spliceosomal complex"/>
    <property type="evidence" value="ECO:0007669"/>
    <property type="project" value="TreeGrafter"/>
</dbReference>
<evidence type="ECO:0000313" key="1">
    <source>
        <dbReference type="EMBL" id="KAK3035656.1"/>
    </source>
</evidence>
<organism evidence="1 2">
    <name type="scientific">Escallonia herrerae</name>
    <dbReference type="NCBI Taxonomy" id="1293975"/>
    <lineage>
        <taxon>Eukaryota</taxon>
        <taxon>Viridiplantae</taxon>
        <taxon>Streptophyta</taxon>
        <taxon>Embryophyta</taxon>
        <taxon>Tracheophyta</taxon>
        <taxon>Spermatophyta</taxon>
        <taxon>Magnoliopsida</taxon>
        <taxon>eudicotyledons</taxon>
        <taxon>Gunneridae</taxon>
        <taxon>Pentapetalae</taxon>
        <taxon>asterids</taxon>
        <taxon>campanulids</taxon>
        <taxon>Escalloniales</taxon>
        <taxon>Escalloniaceae</taxon>
        <taxon>Escallonia</taxon>
    </lineage>
</organism>
<dbReference type="GO" id="GO:0000398">
    <property type="term" value="P:mRNA splicing, via spliceosome"/>
    <property type="evidence" value="ECO:0007669"/>
    <property type="project" value="TreeGrafter"/>
</dbReference>
<dbReference type="InterPro" id="IPR040194">
    <property type="entry name" value="Cwf19-like"/>
</dbReference>
<reference evidence="1" key="1">
    <citation type="submission" date="2022-12" db="EMBL/GenBank/DDBJ databases">
        <title>Draft genome assemblies for two species of Escallonia (Escalloniales).</title>
        <authorList>
            <person name="Chanderbali A."/>
            <person name="Dervinis C."/>
            <person name="Anghel I."/>
            <person name="Soltis D."/>
            <person name="Soltis P."/>
            <person name="Zapata F."/>
        </authorList>
    </citation>
    <scope>NUCLEOTIDE SEQUENCE</scope>
    <source>
        <strain evidence="1">UCBG64.0493</strain>
        <tissue evidence="1">Leaf</tissue>
    </source>
</reference>
<name>A0AA89BL34_9ASTE</name>
<dbReference type="Proteomes" id="UP001188597">
    <property type="component" value="Unassembled WGS sequence"/>
</dbReference>
<gene>
    <name evidence="1" type="ORF">RJ639_032528</name>
</gene>
<dbReference type="AlphaFoldDB" id="A0AA89BL34"/>
<dbReference type="PANTHER" id="PTHR12072">
    <property type="entry name" value="CWF19, CELL CYCLE CONTROL PROTEIN"/>
    <property type="match status" value="1"/>
</dbReference>
<sequence>MSPSNSVSHSPHKRAKVNKLAGRFNALLCVGQFFPDSPDRLDEFTNFNKGQSRIPVPTYFIGDYGIGAPKFLSAATKDLANLGFKMDGLKICENPSPQCTKENTDPCLRKLGFRKDDKGFFRKYCKKKKGLLPTPLPDDTTWST</sequence>
<dbReference type="EMBL" id="JAVXUP010000168">
    <property type="protein sequence ID" value="KAK3035656.1"/>
    <property type="molecule type" value="Genomic_DNA"/>
</dbReference>
<protein>
    <submittedName>
        <fullName evidence="1">Uncharacterized protein</fullName>
    </submittedName>
</protein>
<dbReference type="PANTHER" id="PTHR12072:SF4">
    <property type="entry name" value="CWF19-LIKE PROTEIN 1"/>
    <property type="match status" value="1"/>
</dbReference>
<comment type="caution">
    <text evidence="1">The sequence shown here is derived from an EMBL/GenBank/DDBJ whole genome shotgun (WGS) entry which is preliminary data.</text>
</comment>